<evidence type="ECO:0000313" key="2">
    <source>
        <dbReference type="EMBL" id="KZV86309.1"/>
    </source>
</evidence>
<dbReference type="EMBL" id="KV426160">
    <property type="protein sequence ID" value="KZV86309.1"/>
    <property type="molecule type" value="Genomic_DNA"/>
</dbReference>
<reference evidence="2 3" key="1">
    <citation type="journal article" date="2016" name="Mol. Biol. Evol.">
        <title>Comparative Genomics of Early-Diverging Mushroom-Forming Fungi Provides Insights into the Origins of Lignocellulose Decay Capabilities.</title>
        <authorList>
            <person name="Nagy L.G."/>
            <person name="Riley R."/>
            <person name="Tritt A."/>
            <person name="Adam C."/>
            <person name="Daum C."/>
            <person name="Floudas D."/>
            <person name="Sun H."/>
            <person name="Yadav J.S."/>
            <person name="Pangilinan J."/>
            <person name="Larsson K.H."/>
            <person name="Matsuura K."/>
            <person name="Barry K."/>
            <person name="Labutti K."/>
            <person name="Kuo R."/>
            <person name="Ohm R.A."/>
            <person name="Bhattacharya S.S."/>
            <person name="Shirouzu T."/>
            <person name="Yoshinaga Y."/>
            <person name="Martin F.M."/>
            <person name="Grigoriev I.V."/>
            <person name="Hibbett D.S."/>
        </authorList>
    </citation>
    <scope>NUCLEOTIDE SEQUENCE [LARGE SCALE GENOMIC DNA]</scope>
    <source>
        <strain evidence="2 3">HHB12029</strain>
    </source>
</reference>
<name>A0A165ZWQ8_EXIGL</name>
<dbReference type="AlphaFoldDB" id="A0A165ZWQ8"/>
<protein>
    <submittedName>
        <fullName evidence="2">Uncharacterized protein</fullName>
    </submittedName>
</protein>
<feature type="compositionally biased region" description="Low complexity" evidence="1">
    <location>
        <begin position="255"/>
        <end position="264"/>
    </location>
</feature>
<evidence type="ECO:0000256" key="1">
    <source>
        <dbReference type="SAM" id="MobiDB-lite"/>
    </source>
</evidence>
<feature type="region of interest" description="Disordered" evidence="1">
    <location>
        <begin position="171"/>
        <end position="223"/>
    </location>
</feature>
<gene>
    <name evidence="2" type="ORF">EXIGLDRAFT_840878</name>
</gene>
<keyword evidence="3" id="KW-1185">Reference proteome</keyword>
<feature type="compositionally biased region" description="Low complexity" evidence="1">
    <location>
        <begin position="178"/>
        <end position="188"/>
    </location>
</feature>
<accession>A0A165ZWQ8</accession>
<feature type="region of interest" description="Disordered" evidence="1">
    <location>
        <begin position="238"/>
        <end position="279"/>
    </location>
</feature>
<evidence type="ECO:0000313" key="3">
    <source>
        <dbReference type="Proteomes" id="UP000077266"/>
    </source>
</evidence>
<organism evidence="2 3">
    <name type="scientific">Exidia glandulosa HHB12029</name>
    <dbReference type="NCBI Taxonomy" id="1314781"/>
    <lineage>
        <taxon>Eukaryota</taxon>
        <taxon>Fungi</taxon>
        <taxon>Dikarya</taxon>
        <taxon>Basidiomycota</taxon>
        <taxon>Agaricomycotina</taxon>
        <taxon>Agaricomycetes</taxon>
        <taxon>Auriculariales</taxon>
        <taxon>Exidiaceae</taxon>
        <taxon>Exidia</taxon>
    </lineage>
</organism>
<dbReference type="InParanoid" id="A0A165ZWQ8"/>
<sequence length="313" mass="33644">MQGLPLQHLYTPTAWGSTMQLDVSEPQAPYTDDFPRYLHGAMAALVDATNRFKSPVVRNTALLVARKRIYQAHFRLRDDLAQLSTPEFLESIALEAVTRDRAHACPSCVAETFFTALGYDSIAEMCGYRVQSALKTTVPQYPPPSSFALSFLPAPSSSTAIVCSDHGHAQMPTEYVESSSQSGSSSDSDGGRRSPRVKTKSIRTAPYTLSSSRGRSKKQRTAVQDGLDGLGQLLGAMNLSSSTRRHGRCERSYKSDSSSSVGDKSLGHGAGSSACSSLVDPVDEIERGVRLIALKSGGRSSFAFSSTSDSDTN</sequence>
<proteinExistence type="predicted"/>
<dbReference type="Proteomes" id="UP000077266">
    <property type="component" value="Unassembled WGS sequence"/>
</dbReference>